<feature type="transmembrane region" description="Helical" evidence="1">
    <location>
        <begin position="104"/>
        <end position="123"/>
    </location>
</feature>
<dbReference type="EMBL" id="VIEB01000092">
    <property type="protein sequence ID" value="TQE07076.1"/>
    <property type="molecule type" value="Genomic_DNA"/>
</dbReference>
<name>A0A540N7Q4_MALBA</name>
<keyword evidence="1" id="KW-0472">Membrane</keyword>
<evidence type="ECO:0000256" key="1">
    <source>
        <dbReference type="SAM" id="Phobius"/>
    </source>
</evidence>
<protein>
    <submittedName>
        <fullName evidence="2">Uncharacterized protein</fullName>
    </submittedName>
</protein>
<feature type="transmembrane region" description="Helical" evidence="1">
    <location>
        <begin position="129"/>
        <end position="148"/>
    </location>
</feature>
<organism evidence="2 3">
    <name type="scientific">Malus baccata</name>
    <name type="common">Siberian crab apple</name>
    <name type="synonym">Pyrus baccata</name>
    <dbReference type="NCBI Taxonomy" id="106549"/>
    <lineage>
        <taxon>Eukaryota</taxon>
        <taxon>Viridiplantae</taxon>
        <taxon>Streptophyta</taxon>
        <taxon>Embryophyta</taxon>
        <taxon>Tracheophyta</taxon>
        <taxon>Spermatophyta</taxon>
        <taxon>Magnoliopsida</taxon>
        <taxon>eudicotyledons</taxon>
        <taxon>Gunneridae</taxon>
        <taxon>Pentapetalae</taxon>
        <taxon>rosids</taxon>
        <taxon>fabids</taxon>
        <taxon>Rosales</taxon>
        <taxon>Rosaceae</taxon>
        <taxon>Amygdaloideae</taxon>
        <taxon>Maleae</taxon>
        <taxon>Malus</taxon>
    </lineage>
</organism>
<accession>A0A540N7Q4</accession>
<dbReference type="PANTHER" id="PTHR34115">
    <property type="entry name" value="PROTEIN, PUTATIVE-RELATED"/>
    <property type="match status" value="1"/>
</dbReference>
<keyword evidence="1" id="KW-0812">Transmembrane</keyword>
<proteinExistence type="predicted"/>
<gene>
    <name evidence="2" type="ORF">C1H46_007344</name>
</gene>
<evidence type="ECO:0000313" key="2">
    <source>
        <dbReference type="EMBL" id="TQE07076.1"/>
    </source>
</evidence>
<feature type="transmembrane region" description="Helical" evidence="1">
    <location>
        <begin position="29"/>
        <end position="46"/>
    </location>
</feature>
<keyword evidence="1" id="KW-1133">Transmembrane helix</keyword>
<feature type="transmembrane region" description="Helical" evidence="1">
    <location>
        <begin position="58"/>
        <end position="83"/>
    </location>
</feature>
<sequence length="182" mass="20493">MYFSNNHLFVDVNVAALLQANRRQAHRNNILAFVIPTILTLVQMRYPQQDLLQTNPTLTIITISSVLAYCFAFALLELLLLFTSSDTATSSTSTNELIICWCRTAMMVFGSVSVASLLWLLLFHHPRSWGPVMYLILCLAFPVVVHLARKAVLPMGNLLFERGRGLRASRLLPLTTMDLSLR</sequence>
<dbReference type="PANTHER" id="PTHR34115:SF5">
    <property type="entry name" value="PROTEIN, PUTATIVE-RELATED"/>
    <property type="match status" value="1"/>
</dbReference>
<keyword evidence="3" id="KW-1185">Reference proteome</keyword>
<comment type="caution">
    <text evidence="2">The sequence shown here is derived from an EMBL/GenBank/DDBJ whole genome shotgun (WGS) entry which is preliminary data.</text>
</comment>
<dbReference type="Proteomes" id="UP000315295">
    <property type="component" value="Unassembled WGS sequence"/>
</dbReference>
<dbReference type="AlphaFoldDB" id="A0A540N7Q4"/>
<evidence type="ECO:0000313" key="3">
    <source>
        <dbReference type="Proteomes" id="UP000315295"/>
    </source>
</evidence>
<dbReference type="InterPro" id="IPR053258">
    <property type="entry name" value="Ca-permeable_cation_channel"/>
</dbReference>
<reference evidence="2 3" key="1">
    <citation type="journal article" date="2019" name="G3 (Bethesda)">
        <title>Sequencing of a Wild Apple (Malus baccata) Genome Unravels the Differences Between Cultivated and Wild Apple Species Regarding Disease Resistance and Cold Tolerance.</title>
        <authorList>
            <person name="Chen X."/>
        </authorList>
    </citation>
    <scope>NUCLEOTIDE SEQUENCE [LARGE SCALE GENOMIC DNA]</scope>
    <source>
        <strain evidence="3">cv. Shandingzi</strain>
        <tissue evidence="2">Leaves</tissue>
    </source>
</reference>